<reference evidence="1" key="1">
    <citation type="journal article" date="2021" name="Proc. Natl. Acad. Sci. U.S.A.">
        <title>A Catalog of Tens of Thousands of Viruses from Human Metagenomes Reveals Hidden Associations with Chronic Diseases.</title>
        <authorList>
            <person name="Tisza M.J."/>
            <person name="Buck C.B."/>
        </authorList>
    </citation>
    <scope>NUCLEOTIDE SEQUENCE</scope>
    <source>
        <strain evidence="1">Ctshb19</strain>
    </source>
</reference>
<dbReference type="EMBL" id="BK016086">
    <property type="protein sequence ID" value="DAF93587.1"/>
    <property type="molecule type" value="Genomic_DNA"/>
</dbReference>
<proteinExistence type="predicted"/>
<accession>A0A8S5UGN7</accession>
<organism evidence="1">
    <name type="scientific">Myoviridae sp. ctshb19</name>
    <dbReference type="NCBI Taxonomy" id="2825194"/>
    <lineage>
        <taxon>Viruses</taxon>
        <taxon>Duplodnaviria</taxon>
        <taxon>Heunggongvirae</taxon>
        <taxon>Uroviricota</taxon>
        <taxon>Caudoviricetes</taxon>
    </lineage>
</organism>
<name>A0A8S5UGN7_9CAUD</name>
<evidence type="ECO:0000313" key="1">
    <source>
        <dbReference type="EMBL" id="DAF93587.1"/>
    </source>
</evidence>
<sequence length="106" mass="12413">MMFRLHNQRENFSNILSASETELISKFTGHAMFKLRPGQKIEMPLSMFYDVFDSLYQTLVFEATQHNRYDSKLAVHEAITKLLHFVTAISYTALQPGYMMVWEAEE</sequence>
<protein>
    <submittedName>
        <fullName evidence="1">Uncharacterized protein</fullName>
    </submittedName>
</protein>